<dbReference type="RefSeq" id="WP_199888165.1">
    <property type="nucleotide sequence ID" value="NZ_BMSZ01000006.1"/>
</dbReference>
<proteinExistence type="predicted"/>
<dbReference type="EMBL" id="BMSZ01000006">
    <property type="protein sequence ID" value="GGS50063.1"/>
    <property type="molecule type" value="Genomic_DNA"/>
</dbReference>
<comment type="caution">
    <text evidence="2">The sequence shown here is derived from an EMBL/GenBank/DDBJ whole genome shotgun (WGS) entry which is preliminary data.</text>
</comment>
<evidence type="ECO:0000256" key="1">
    <source>
        <dbReference type="SAM" id="Phobius"/>
    </source>
</evidence>
<keyword evidence="1" id="KW-0472">Membrane</keyword>
<feature type="transmembrane region" description="Helical" evidence="1">
    <location>
        <begin position="167"/>
        <end position="197"/>
    </location>
</feature>
<sequence length="330" mass="35439">MRYSRRHKGGRGPELAAEVTAFGELLAVYPFQPGTPGTPPEAVADWARALDAYEAAGRALRRDGREDVLRHLDDGMHAMGCLESRLTGGPLPMRLPLCFFDPRHGPSTAEVSWTPPDGTPRRVPVCAADEVRLREGSLPIASGHPARRPATPTPSLALRDRADWNKLAVPGIIAAFLGYALALFAVGDAGWAVVYLAAGHVPASFALLSGIALFSSASALWALTRRGHLTEAAFDRSEKTSSEHKHVHVVTDVSGRRYEHVRKVSGPTVKPLPHRRVWYVPGHEDGGKVLGPWAVLGLPVAVLVALPVFTLSAAATLYLVPGRLFIALLP</sequence>
<keyword evidence="1" id="KW-0812">Transmembrane</keyword>
<gene>
    <name evidence="2" type="ORF">GCM10010253_25520</name>
</gene>
<feature type="transmembrane region" description="Helical" evidence="1">
    <location>
        <begin position="203"/>
        <end position="223"/>
    </location>
</feature>
<dbReference type="Proteomes" id="UP000659767">
    <property type="component" value="Unassembled WGS sequence"/>
</dbReference>
<evidence type="ECO:0000313" key="2">
    <source>
        <dbReference type="EMBL" id="GGS50063.1"/>
    </source>
</evidence>
<reference evidence="3" key="1">
    <citation type="journal article" date="2019" name="Int. J. Syst. Evol. Microbiol.">
        <title>The Global Catalogue of Microorganisms (GCM) 10K type strain sequencing project: providing services to taxonomists for standard genome sequencing and annotation.</title>
        <authorList>
            <consortium name="The Broad Institute Genomics Platform"/>
            <consortium name="The Broad Institute Genome Sequencing Center for Infectious Disease"/>
            <person name="Wu L."/>
            <person name="Ma J."/>
        </authorList>
    </citation>
    <scope>NUCLEOTIDE SEQUENCE [LARGE SCALE GENOMIC DNA]</scope>
    <source>
        <strain evidence="3">JCM 4350</strain>
    </source>
</reference>
<accession>A0ABQ2T6R0</accession>
<organism evidence="2 3">
    <name type="scientific">Streptomyces badius</name>
    <dbReference type="NCBI Taxonomy" id="1941"/>
    <lineage>
        <taxon>Bacteria</taxon>
        <taxon>Bacillati</taxon>
        <taxon>Actinomycetota</taxon>
        <taxon>Actinomycetes</taxon>
        <taxon>Kitasatosporales</taxon>
        <taxon>Streptomycetaceae</taxon>
        <taxon>Streptomyces</taxon>
    </lineage>
</organism>
<protein>
    <submittedName>
        <fullName evidence="2">Uncharacterized protein</fullName>
    </submittedName>
</protein>
<keyword evidence="3" id="KW-1185">Reference proteome</keyword>
<keyword evidence="1" id="KW-1133">Transmembrane helix</keyword>
<evidence type="ECO:0000313" key="3">
    <source>
        <dbReference type="Proteomes" id="UP000659767"/>
    </source>
</evidence>
<name>A0ABQ2T6R0_STRBA</name>
<feature type="transmembrane region" description="Helical" evidence="1">
    <location>
        <begin position="293"/>
        <end position="320"/>
    </location>
</feature>